<dbReference type="EMBL" id="QPJT01000001">
    <property type="protein sequence ID" value="RCX20896.1"/>
    <property type="molecule type" value="Genomic_DNA"/>
</dbReference>
<dbReference type="RefSeq" id="WP_114295848.1">
    <property type="nucleotide sequence ID" value="NZ_QPJT01000001.1"/>
</dbReference>
<dbReference type="Proteomes" id="UP000253034">
    <property type="component" value="Unassembled WGS sequence"/>
</dbReference>
<evidence type="ECO:0000313" key="2">
    <source>
        <dbReference type="EMBL" id="RCX20896.1"/>
    </source>
</evidence>
<evidence type="ECO:0000256" key="1">
    <source>
        <dbReference type="SAM" id="Coils"/>
    </source>
</evidence>
<keyword evidence="1" id="KW-0175">Coiled coil</keyword>
<proteinExistence type="predicted"/>
<reference evidence="2 3" key="1">
    <citation type="submission" date="2018-07" db="EMBL/GenBank/DDBJ databases">
        <title>Genomic Encyclopedia of Type Strains, Phase IV (KMG-IV): sequencing the most valuable type-strain genomes for metagenomic binning, comparative biology and taxonomic classification.</title>
        <authorList>
            <person name="Goeker M."/>
        </authorList>
    </citation>
    <scope>NUCLEOTIDE SEQUENCE [LARGE SCALE GENOMIC DNA]</scope>
    <source>
        <strain evidence="2 3">DSM 27016</strain>
    </source>
</reference>
<protein>
    <submittedName>
        <fullName evidence="2">Uncharacterized protein</fullName>
    </submittedName>
</protein>
<evidence type="ECO:0000313" key="3">
    <source>
        <dbReference type="Proteomes" id="UP000253034"/>
    </source>
</evidence>
<organism evidence="2 3">
    <name type="scientific">Anaerobacterium chartisolvens</name>
    <dbReference type="NCBI Taxonomy" id="1297424"/>
    <lineage>
        <taxon>Bacteria</taxon>
        <taxon>Bacillati</taxon>
        <taxon>Bacillota</taxon>
        <taxon>Clostridia</taxon>
        <taxon>Eubacteriales</taxon>
        <taxon>Oscillospiraceae</taxon>
        <taxon>Anaerobacterium</taxon>
    </lineage>
</organism>
<keyword evidence="3" id="KW-1185">Reference proteome</keyword>
<name>A0A369BJZ8_9FIRM</name>
<comment type="caution">
    <text evidence="2">The sequence shown here is derived from an EMBL/GenBank/DDBJ whole genome shotgun (WGS) entry which is preliminary data.</text>
</comment>
<feature type="coiled-coil region" evidence="1">
    <location>
        <begin position="65"/>
        <end position="92"/>
    </location>
</feature>
<accession>A0A369BJZ8</accession>
<dbReference type="AlphaFoldDB" id="A0A369BJZ8"/>
<sequence length="143" mass="16701">MDKTKDLRQIHSLKKEIELLKKQIDGCWGRELTDPVTDSVTGSYPEFPYIEHVIKVTGMTDGGYIKKVSRLKKQLTRRLAELMDKVEAANEYIAGVDDSEVRMILQCRYINGMTWEQIEAELGINYRTAQRKFSNWQKNKKCR</sequence>
<gene>
    <name evidence="2" type="ORF">DFR58_10198</name>
</gene>
<dbReference type="OrthoDB" id="1698141at2"/>